<feature type="repeat" description="TPR" evidence="1">
    <location>
        <begin position="258"/>
        <end position="291"/>
    </location>
</feature>
<dbReference type="PANTHER" id="PTHR12558">
    <property type="entry name" value="CELL DIVISION CYCLE 16,23,27"/>
    <property type="match status" value="1"/>
</dbReference>
<proteinExistence type="predicted"/>
<dbReference type="PANTHER" id="PTHR12558:SF13">
    <property type="entry name" value="CELL DIVISION CYCLE PROTEIN 27 HOMOLOG"/>
    <property type="match status" value="1"/>
</dbReference>
<dbReference type="Pfam" id="PF12895">
    <property type="entry name" value="ANAPC3"/>
    <property type="match status" value="1"/>
</dbReference>
<feature type="repeat" description="TPR" evidence="1">
    <location>
        <begin position="122"/>
        <end position="155"/>
    </location>
</feature>
<feature type="repeat" description="TPR" evidence="1">
    <location>
        <begin position="190"/>
        <end position="223"/>
    </location>
</feature>
<dbReference type="OrthoDB" id="9803982at2"/>
<name>A0A2H1E9L6_9FLAO</name>
<gene>
    <name evidence="2" type="ORF">MARIT_1240</name>
</gene>
<organism evidence="2 3">
    <name type="scientific">Tenacibaculum maritimum NCIMB 2154</name>
    <dbReference type="NCBI Taxonomy" id="1349785"/>
    <lineage>
        <taxon>Bacteria</taxon>
        <taxon>Pseudomonadati</taxon>
        <taxon>Bacteroidota</taxon>
        <taxon>Flavobacteriia</taxon>
        <taxon>Flavobacteriales</taxon>
        <taxon>Flavobacteriaceae</taxon>
        <taxon>Tenacibaculum</taxon>
    </lineage>
</organism>
<dbReference type="SUPFAM" id="SSF48452">
    <property type="entry name" value="TPR-like"/>
    <property type="match status" value="1"/>
</dbReference>
<dbReference type="SMART" id="SM00028">
    <property type="entry name" value="TPR"/>
    <property type="match status" value="9"/>
</dbReference>
<dbReference type="KEGG" id="tmar:MARIT_1240"/>
<protein>
    <submittedName>
        <fullName evidence="2">Uncharacterized protein</fullName>
    </submittedName>
</protein>
<dbReference type="InterPro" id="IPR011990">
    <property type="entry name" value="TPR-like_helical_dom_sf"/>
</dbReference>
<dbReference type="EMBL" id="LT634361">
    <property type="protein sequence ID" value="SFZ81696.1"/>
    <property type="molecule type" value="Genomic_DNA"/>
</dbReference>
<dbReference type="Proteomes" id="UP000231564">
    <property type="component" value="Chromosome MARIT"/>
</dbReference>
<dbReference type="STRING" id="1349785.GCA_000509405_01071"/>
<feature type="repeat" description="TPR" evidence="1">
    <location>
        <begin position="292"/>
        <end position="325"/>
    </location>
</feature>
<dbReference type="AlphaFoldDB" id="A0A2H1E9L6"/>
<sequence length="453" mass="53175">MSLSKFESMLKTNNVYFFDSVEFEEIIQHYLDSGKHSLAKKAVKLGLEQHPSSIILKLLKVELLVFEDKLEKAVKWLSEVEAVEPHNEEVFIQKAIILSKRGKHKKAVSILKKGLEYSNEPADIWSIMGMEYLYLDDFEHARRSFEKCVALDFEDYSSLYNVVYCFDMNNQHQEAATFLKEYIDKNPYSEVAWHQLGRQYFVLNNFEEALKAFDYAVVIDESFIGGYLEKAKTLEKLDRYEEAIENYIITTELDDPMAFAYIRIGKCFEKLKDADTAVKYYKKAVHEDPLLEKGWVLLANLYYREKDYQKAVYYIGKALQIDDTKASYWRKYADINLKLDFYEEAIKAFYKCIQLDDFAIEIYIGLADVLQFLGDFNDALKVLIKAKRRYENFAEIEYRLSGLFMILDEEAYSLTHLKNGLAIDFESHSIIKELYPTVFEKENVKKIISEYKV</sequence>
<reference evidence="2 3" key="1">
    <citation type="submission" date="2016-11" db="EMBL/GenBank/DDBJ databases">
        <authorList>
            <person name="Jaros S."/>
            <person name="Januszkiewicz K."/>
            <person name="Wedrychowicz H."/>
        </authorList>
    </citation>
    <scope>NUCLEOTIDE SEQUENCE [LARGE SCALE GENOMIC DNA]</scope>
    <source>
        <strain evidence="2">NCIMB 2154T</strain>
    </source>
</reference>
<dbReference type="Pfam" id="PF13181">
    <property type="entry name" value="TPR_8"/>
    <property type="match status" value="1"/>
</dbReference>
<dbReference type="GeneID" id="47722786"/>
<dbReference type="RefSeq" id="WP_024741615.1">
    <property type="nucleotide sequence ID" value="NZ_BAUG01000031.1"/>
</dbReference>
<dbReference type="PROSITE" id="PS50005">
    <property type="entry name" value="TPR"/>
    <property type="match status" value="4"/>
</dbReference>
<keyword evidence="3" id="KW-1185">Reference proteome</keyword>
<accession>A0A2H1E9L6</accession>
<evidence type="ECO:0000256" key="1">
    <source>
        <dbReference type="PROSITE-ProRule" id="PRU00339"/>
    </source>
</evidence>
<evidence type="ECO:0000313" key="2">
    <source>
        <dbReference type="EMBL" id="SFZ81696.1"/>
    </source>
</evidence>
<evidence type="ECO:0000313" key="3">
    <source>
        <dbReference type="Proteomes" id="UP000231564"/>
    </source>
</evidence>
<dbReference type="InterPro" id="IPR019734">
    <property type="entry name" value="TPR_rpt"/>
</dbReference>
<keyword evidence="1" id="KW-0802">TPR repeat</keyword>
<dbReference type="Gene3D" id="1.25.40.10">
    <property type="entry name" value="Tetratricopeptide repeat domain"/>
    <property type="match status" value="2"/>
</dbReference>